<evidence type="ECO:0000256" key="1">
    <source>
        <dbReference type="SAM" id="Phobius"/>
    </source>
</evidence>
<accession>A0A8S9Z3M1</accession>
<dbReference type="EMBL" id="JTDE01001056">
    <property type="protein sequence ID" value="KAF7259751.1"/>
    <property type="molecule type" value="Genomic_DNA"/>
</dbReference>
<organism evidence="2 3">
    <name type="scientific">Paragonimus skrjabini miyazakii</name>
    <dbReference type="NCBI Taxonomy" id="59628"/>
    <lineage>
        <taxon>Eukaryota</taxon>
        <taxon>Metazoa</taxon>
        <taxon>Spiralia</taxon>
        <taxon>Lophotrochozoa</taxon>
        <taxon>Platyhelminthes</taxon>
        <taxon>Trematoda</taxon>
        <taxon>Digenea</taxon>
        <taxon>Plagiorchiida</taxon>
        <taxon>Troglotremata</taxon>
        <taxon>Troglotrematidae</taxon>
        <taxon>Paragonimus</taxon>
    </lineage>
</organism>
<dbReference type="Proteomes" id="UP000822476">
    <property type="component" value="Unassembled WGS sequence"/>
</dbReference>
<evidence type="ECO:0000313" key="2">
    <source>
        <dbReference type="EMBL" id="KAF7259751.1"/>
    </source>
</evidence>
<protein>
    <submittedName>
        <fullName evidence="2">Uncharacterized protein</fullName>
    </submittedName>
</protein>
<comment type="caution">
    <text evidence="2">The sequence shown here is derived from an EMBL/GenBank/DDBJ whole genome shotgun (WGS) entry which is preliminary data.</text>
</comment>
<keyword evidence="1" id="KW-1133">Transmembrane helix</keyword>
<dbReference type="AlphaFoldDB" id="A0A8S9Z3M1"/>
<feature type="transmembrane region" description="Helical" evidence="1">
    <location>
        <begin position="42"/>
        <end position="62"/>
    </location>
</feature>
<reference evidence="2" key="1">
    <citation type="submission" date="2019-07" db="EMBL/GenBank/DDBJ databases">
        <title>Annotation for the trematode Paragonimus miyazaki's.</title>
        <authorList>
            <person name="Choi Y.-J."/>
        </authorList>
    </citation>
    <scope>NUCLEOTIDE SEQUENCE</scope>
    <source>
        <strain evidence="2">Japan</strain>
    </source>
</reference>
<feature type="transmembrane region" description="Helical" evidence="1">
    <location>
        <begin position="12"/>
        <end position="30"/>
    </location>
</feature>
<evidence type="ECO:0000313" key="3">
    <source>
        <dbReference type="Proteomes" id="UP000822476"/>
    </source>
</evidence>
<keyword evidence="1" id="KW-0472">Membrane</keyword>
<name>A0A8S9Z3M1_9TREM</name>
<proteinExistence type="predicted"/>
<sequence>MCKCKRVGQQAWMLSSIIITELLIIMKFGWDTVSKPLPRSITVLWFVGILGLTLWTFWHFYVTRWLIKLSQQANKQDHAD</sequence>
<keyword evidence="3" id="KW-1185">Reference proteome</keyword>
<dbReference type="OrthoDB" id="10265393at2759"/>
<gene>
    <name evidence="2" type="ORF">EG68_03013</name>
</gene>
<keyword evidence="1" id="KW-0812">Transmembrane</keyword>